<accession>A0A173LVL6</accession>
<dbReference type="Pfam" id="PF25991">
    <property type="entry name" value="KhtT_N"/>
    <property type="match status" value="1"/>
</dbReference>
<name>A0A173LVL6_9MICO</name>
<dbReference type="Proteomes" id="UP000243847">
    <property type="component" value="Chromosome sequence1"/>
</dbReference>
<evidence type="ECO:0000259" key="1">
    <source>
        <dbReference type="PROSITE" id="PS51202"/>
    </source>
</evidence>
<dbReference type="InterPro" id="IPR006037">
    <property type="entry name" value="RCK_C"/>
</dbReference>
<sequence>MGVRIEKIDLPGIGVRHDVVTQAGQRIGVLSYRDGNREVALYDPEDPDAILGSVELTGDEAAALSDLLGHAALLSQLSGLGGGTIGLYTEQLMLPADSRFLDRPLGDTQARTRTGTSIVAILRGKDVIASPTPAEILRLDDLIVAVGTREGLDKLDSLLAHSQV</sequence>
<evidence type="ECO:0000313" key="3">
    <source>
        <dbReference type="Proteomes" id="UP000243847"/>
    </source>
</evidence>
<dbReference type="InterPro" id="IPR058776">
    <property type="entry name" value="KhtT-like_N"/>
</dbReference>
<dbReference type="InterPro" id="IPR026278">
    <property type="entry name" value="KhtT"/>
</dbReference>
<dbReference type="SUPFAM" id="SSF116726">
    <property type="entry name" value="TrkA C-terminal domain-like"/>
    <property type="match status" value="1"/>
</dbReference>
<feature type="domain" description="RCK C-terminal" evidence="1">
    <location>
        <begin position="75"/>
        <end position="161"/>
    </location>
</feature>
<dbReference type="OrthoDB" id="5242677at2"/>
<gene>
    <name evidence="2" type="ORF">AUMI_13460</name>
</gene>
<dbReference type="AlphaFoldDB" id="A0A173LVL6"/>
<protein>
    <submittedName>
        <fullName evidence="2">TrkA-C domain-containing protein</fullName>
    </submittedName>
</protein>
<dbReference type="KEGG" id="amin:AUMI_13460"/>
<dbReference type="PROSITE" id="PS51202">
    <property type="entry name" value="RCK_C"/>
    <property type="match status" value="1"/>
</dbReference>
<proteinExistence type="predicted"/>
<evidence type="ECO:0000313" key="2">
    <source>
        <dbReference type="EMBL" id="BAU98888.1"/>
    </source>
</evidence>
<reference evidence="2 3" key="1">
    <citation type="journal article" date="2016" name="Genome Announc.">
        <title>Complete Genome Sequence of Aurantimicrobium minutum Type Strain KNCT, a Planktonic Ultramicrobacterium Isolated from River Water.</title>
        <authorList>
            <person name="Nakai R."/>
            <person name="Fujisawa T."/>
            <person name="Nakamura Y."/>
            <person name="Nishide H."/>
            <person name="Uchiyama I."/>
            <person name="Baba T."/>
            <person name="Toyoda A."/>
            <person name="Fujiyama A."/>
            <person name="Naganuma T."/>
            <person name="Niki H."/>
        </authorList>
    </citation>
    <scope>NUCLEOTIDE SEQUENCE [LARGE SCALE GENOMIC DNA]</scope>
    <source>
        <strain evidence="2 3">KNC</strain>
    </source>
</reference>
<dbReference type="GO" id="GO:0008324">
    <property type="term" value="F:monoatomic cation transmembrane transporter activity"/>
    <property type="evidence" value="ECO:0007669"/>
    <property type="project" value="InterPro"/>
</dbReference>
<dbReference type="PIRSF" id="PIRSF005028">
    <property type="entry name" value="KhtT"/>
    <property type="match status" value="1"/>
</dbReference>
<dbReference type="RefSeq" id="WP_096380652.1">
    <property type="nucleotide sequence ID" value="NZ_AP017457.1"/>
</dbReference>
<dbReference type="GeneID" id="80451533"/>
<dbReference type="Pfam" id="PF02080">
    <property type="entry name" value="TrkA_C"/>
    <property type="match status" value="1"/>
</dbReference>
<dbReference type="InterPro" id="IPR036721">
    <property type="entry name" value="RCK_C_sf"/>
</dbReference>
<organism evidence="2 3">
    <name type="scientific">Aurantimicrobium minutum</name>
    <dbReference type="NCBI Taxonomy" id="708131"/>
    <lineage>
        <taxon>Bacteria</taxon>
        <taxon>Bacillati</taxon>
        <taxon>Actinomycetota</taxon>
        <taxon>Actinomycetes</taxon>
        <taxon>Micrococcales</taxon>
        <taxon>Microbacteriaceae</taxon>
        <taxon>Aurantimicrobium</taxon>
    </lineage>
</organism>
<dbReference type="GO" id="GO:0006813">
    <property type="term" value="P:potassium ion transport"/>
    <property type="evidence" value="ECO:0007669"/>
    <property type="project" value="InterPro"/>
</dbReference>
<dbReference type="Gene3D" id="3.30.70.1450">
    <property type="entry name" value="Regulator of K+ conductance, C-terminal domain"/>
    <property type="match status" value="1"/>
</dbReference>
<dbReference type="EMBL" id="AP017457">
    <property type="protein sequence ID" value="BAU98888.1"/>
    <property type="molecule type" value="Genomic_DNA"/>
</dbReference>